<dbReference type="EMBL" id="VSSQ01003049">
    <property type="protein sequence ID" value="MPM18795.1"/>
    <property type="molecule type" value="Genomic_DNA"/>
</dbReference>
<comment type="caution">
    <text evidence="2">The sequence shown here is derived from an EMBL/GenBank/DDBJ whole genome shotgun (WGS) entry which is preliminary data.</text>
</comment>
<feature type="region of interest" description="Disordered" evidence="1">
    <location>
        <begin position="33"/>
        <end position="53"/>
    </location>
</feature>
<evidence type="ECO:0000256" key="1">
    <source>
        <dbReference type="SAM" id="MobiDB-lite"/>
    </source>
</evidence>
<evidence type="ECO:0000313" key="2">
    <source>
        <dbReference type="EMBL" id="MPM18795.1"/>
    </source>
</evidence>
<feature type="region of interest" description="Disordered" evidence="1">
    <location>
        <begin position="70"/>
        <end position="102"/>
    </location>
</feature>
<organism evidence="2">
    <name type="scientific">bioreactor metagenome</name>
    <dbReference type="NCBI Taxonomy" id="1076179"/>
    <lineage>
        <taxon>unclassified sequences</taxon>
        <taxon>metagenomes</taxon>
        <taxon>ecological metagenomes</taxon>
    </lineage>
</organism>
<accession>A0A644XRN5</accession>
<proteinExistence type="predicted"/>
<name>A0A644XRN5_9ZZZZ</name>
<dbReference type="AlphaFoldDB" id="A0A644XRN5"/>
<protein>
    <submittedName>
        <fullName evidence="2">Uncharacterized protein</fullName>
    </submittedName>
</protein>
<gene>
    <name evidence="2" type="ORF">SDC9_65211</name>
</gene>
<sequence length="132" mass="13769">MVTLPPEASVIKHICTAALPILESSVYTPVPQIGADDPLGGSTKVTRSPISRPSALAVSDQSAEVYGTGARASSCAAPSYGSACSSSRSTHEQSKPKLSNNTRKPVKLNVRFSIVLPSLFHLRAHIVVAGDT</sequence>
<reference evidence="2" key="1">
    <citation type="submission" date="2019-08" db="EMBL/GenBank/DDBJ databases">
        <authorList>
            <person name="Kucharzyk K."/>
            <person name="Murdoch R.W."/>
            <person name="Higgins S."/>
            <person name="Loffler F."/>
        </authorList>
    </citation>
    <scope>NUCLEOTIDE SEQUENCE</scope>
</reference>